<gene>
    <name evidence="1" type="ORF">PM001_LOCUS3553</name>
</gene>
<protein>
    <submittedName>
        <fullName evidence="1">Uncharacterized protein</fullName>
    </submittedName>
</protein>
<organism evidence="1 2">
    <name type="scientific">Peronospora matthiolae</name>
    <dbReference type="NCBI Taxonomy" id="2874970"/>
    <lineage>
        <taxon>Eukaryota</taxon>
        <taxon>Sar</taxon>
        <taxon>Stramenopiles</taxon>
        <taxon>Oomycota</taxon>
        <taxon>Peronosporomycetes</taxon>
        <taxon>Peronosporales</taxon>
        <taxon>Peronosporaceae</taxon>
        <taxon>Peronospora</taxon>
    </lineage>
</organism>
<name>A0AAV1TB78_9STRA</name>
<accession>A0AAV1TB78</accession>
<dbReference type="EMBL" id="CAKLBY020000032">
    <property type="protein sequence ID" value="CAK7907528.1"/>
    <property type="molecule type" value="Genomic_DNA"/>
</dbReference>
<dbReference type="AlphaFoldDB" id="A0AAV1TB78"/>
<sequence>MMPLLKGTKVEYGQLLRLLMLAQNEALNERSTKSAPPAPAFTAQ</sequence>
<reference evidence="1" key="1">
    <citation type="submission" date="2024-01" db="EMBL/GenBank/DDBJ databases">
        <authorList>
            <person name="Webb A."/>
        </authorList>
    </citation>
    <scope>NUCLEOTIDE SEQUENCE</scope>
    <source>
        <strain evidence="1">Pm1</strain>
    </source>
</reference>
<proteinExistence type="predicted"/>
<comment type="caution">
    <text evidence="1">The sequence shown here is derived from an EMBL/GenBank/DDBJ whole genome shotgun (WGS) entry which is preliminary data.</text>
</comment>
<evidence type="ECO:0000313" key="1">
    <source>
        <dbReference type="EMBL" id="CAK7907528.1"/>
    </source>
</evidence>
<evidence type="ECO:0000313" key="2">
    <source>
        <dbReference type="Proteomes" id="UP001162060"/>
    </source>
</evidence>
<dbReference type="Proteomes" id="UP001162060">
    <property type="component" value="Unassembled WGS sequence"/>
</dbReference>